<keyword evidence="2" id="KW-1185">Reference proteome</keyword>
<reference evidence="1 2" key="1">
    <citation type="submission" date="2012-05" db="EMBL/GenBank/DDBJ databases">
        <title>Recombination and specialization in a pathogen metapopulation.</title>
        <authorList>
            <person name="Gardiner A."/>
            <person name="Kemen E."/>
            <person name="Schultz-Larsen T."/>
            <person name="MacLean D."/>
            <person name="Van Oosterhout C."/>
            <person name="Jones J.D.G."/>
        </authorList>
    </citation>
    <scope>NUCLEOTIDE SEQUENCE [LARGE SCALE GENOMIC DNA]</scope>
    <source>
        <strain evidence="1 2">Ac Nc2</strain>
    </source>
</reference>
<evidence type="ECO:0000313" key="2">
    <source>
        <dbReference type="Proteomes" id="UP000053237"/>
    </source>
</evidence>
<accession>A0A024GQG1</accession>
<dbReference type="EMBL" id="CAIX01000277">
    <property type="protein sequence ID" value="CCI49140.1"/>
    <property type="molecule type" value="Genomic_DNA"/>
</dbReference>
<sequence length="1022" mass="116729">MEKDPLRAAGNLSSEFLYNSRAQQTDSFNGEVFSSDIDPEFTTESTHREASHECFNDTFDLSGASDISQDPKTKNPDLATAFNAAEESLLTFDFTDWLRDQNMISEGSDDELLRLPSDLEVVEPSKITPTTMLPLELRKNGYVDRNQTSDKAIKGLRLVSAEMRKFGDTKSIGAQMSKSDEKQSVGSDLLLIMEVCLPEGKSETLYIHEHEDPFETALDFCCRHNLGPDSSYKLANQIMSQMTMLKSEKEGDNNDNLKVDIQIVRNEVNRPTENSESKLKIDSPNSTLTKVTENKSLETGEGDDESRYNALLQQYGHYTHRTGNLVSGKQSDTGCMVNNEKEILLYRMSHENRPPTQVNTFPPSLYTGVKSTLQSMNHEAVHDRLYALAERKAKWIKREQERKAGKDEEEINELKRRQLSISRSRKLVMHHVSSTNHSHAGERLYQEAQSDLAKRERQRCAKQKLHQDELTWSCPKCAHVNQCNDLSCTNIVASIAADQLKQKKKVTDPILKSDTASLKINLSTRSNAMDSRTIAMVAQYCGQSKPKNMFQPTLLTSSTKSGKKLQHQSKEELKKSTIDRRKRDKQLMEELYRKTFPFQPKINAVSCELVQQRQERLARPDLDCEKGKMDIYEALYEHAFEKKAIQEARELEYVKSIPFKPDIGINRHWVTGDENENDFINRLAVTQMKDSEQERVKLIEKYSSDRDPETGRPFFSPITGRSPYISRNEESLPIGDYLNAFLRTGAEKQMQNSQAVLAELKDQSNRPHTLRRSQQILAKKKKMAYHELYGLLVSRQMSEKNDVPAKSIKFDELALGEKENDVTCGTKKIEYLDLRALDTENLPTDLLSIVILLQDSAKQNPISRGTFIALLDGLLSKNLHWTYHKLLTALNHVKSSDNALVNLSEQIRDDLNEMTFHPVIDPHSIYLTNKRGRAQKSKIYETLNQYYEHYEQRKLQARKSVESEFAHQFTFQPNINKIKRPSSGFYQKYTNELGGGELCDVSHPHLLSAPTVAHPFVRPINP</sequence>
<dbReference type="InParanoid" id="A0A024GQG1"/>
<dbReference type="PANTHER" id="PTHR35381">
    <property type="entry name" value="EF-HAND DOMAIN-CONTAINING PROTEIN"/>
    <property type="match status" value="1"/>
</dbReference>
<dbReference type="Proteomes" id="UP000053237">
    <property type="component" value="Unassembled WGS sequence"/>
</dbReference>
<evidence type="ECO:0000313" key="1">
    <source>
        <dbReference type="EMBL" id="CCI49140.1"/>
    </source>
</evidence>
<dbReference type="AlphaFoldDB" id="A0A024GQG1"/>
<organism evidence="1 2">
    <name type="scientific">Albugo candida</name>
    <dbReference type="NCBI Taxonomy" id="65357"/>
    <lineage>
        <taxon>Eukaryota</taxon>
        <taxon>Sar</taxon>
        <taxon>Stramenopiles</taxon>
        <taxon>Oomycota</taxon>
        <taxon>Peronosporomycetes</taxon>
        <taxon>Albuginales</taxon>
        <taxon>Albuginaceae</taxon>
        <taxon>Albugo</taxon>
    </lineage>
</organism>
<dbReference type="OrthoDB" id="75192at2759"/>
<gene>
    <name evidence="1" type="ORF">BN9_104090</name>
</gene>
<proteinExistence type="predicted"/>
<name>A0A024GQG1_9STRA</name>
<comment type="caution">
    <text evidence="1">The sequence shown here is derived from an EMBL/GenBank/DDBJ whole genome shotgun (WGS) entry which is preliminary data.</text>
</comment>
<protein>
    <submittedName>
        <fullName evidence="1">Uncharacterized protein</fullName>
    </submittedName>
</protein>
<dbReference type="PANTHER" id="PTHR35381:SF1">
    <property type="entry name" value="EF-HAND DOMAIN-CONTAINING PROTEIN"/>
    <property type="match status" value="1"/>
</dbReference>